<dbReference type="Pfam" id="PF07517">
    <property type="entry name" value="SecA_DEAD"/>
    <property type="match status" value="1"/>
</dbReference>
<dbReference type="Pfam" id="PF07516">
    <property type="entry name" value="SecA_SW"/>
    <property type="match status" value="1"/>
</dbReference>
<comment type="cofactor">
    <cofactor evidence="1">
        <name>Zn(2+)</name>
        <dbReference type="ChEBI" id="CHEBI:29105"/>
    </cofactor>
</comment>
<evidence type="ECO:0000259" key="20">
    <source>
        <dbReference type="PROSITE" id="PS51196"/>
    </source>
</evidence>
<keyword evidence="10 15" id="KW-0067">ATP-binding</keyword>
<comment type="function">
    <text evidence="15">Part of the Sec protein translocase complex. Interacts with the SecYEG preprotein conducting channel. Has a central role in coupling the hydrolysis of ATP to the transfer of proteins into and across the cell membrane, serving as an ATP-driven molecular motor driving the stepwise translocation of polypeptide chains across the membrane.</text>
</comment>
<dbReference type="Gene3D" id="1.10.3060.10">
    <property type="entry name" value="Helical scaffold and wing domains of SecA"/>
    <property type="match status" value="1"/>
</dbReference>
<evidence type="ECO:0000256" key="6">
    <source>
        <dbReference type="ARBA" id="ARBA00022490"/>
    </source>
</evidence>
<dbReference type="Gene3D" id="3.40.50.300">
    <property type="entry name" value="P-loop containing nucleotide triphosphate hydrolases"/>
    <property type="match status" value="3"/>
</dbReference>
<protein>
    <recommendedName>
        <fullName evidence="15 16">Protein translocase subunit SecA</fullName>
        <ecNumber evidence="15">7.4.2.8</ecNumber>
    </recommendedName>
</protein>
<comment type="subcellular location">
    <subcellularLocation>
        <location evidence="15">Cell membrane</location>
        <topology evidence="15">Peripheral membrane protein</topology>
        <orientation evidence="15">Cytoplasmic side</orientation>
    </subcellularLocation>
    <subcellularLocation>
        <location evidence="15">Cytoplasm</location>
    </subcellularLocation>
    <subcellularLocation>
        <location evidence="2">Membrane</location>
        <topology evidence="2">Peripheral membrane protein</topology>
    </subcellularLocation>
    <text evidence="15">Distribution is 50-50.</text>
</comment>
<keyword evidence="22" id="KW-1185">Reference proteome</keyword>
<evidence type="ECO:0000259" key="18">
    <source>
        <dbReference type="PROSITE" id="PS51192"/>
    </source>
</evidence>
<gene>
    <name evidence="15 21" type="primary">secA</name>
    <name evidence="21" type="ORF">WKV53_25160</name>
</gene>
<feature type="domain" description="SecA family profile" evidence="20">
    <location>
        <begin position="3"/>
        <end position="764"/>
    </location>
</feature>
<comment type="similarity">
    <text evidence="3 15 16">Belongs to the SecA family.</text>
</comment>
<keyword evidence="12 15" id="KW-1278">Translocase</keyword>
<accession>A0ABU9B1E6</accession>
<name>A0ABU9B1E6_9BACT</name>
<dbReference type="InterPro" id="IPR036670">
    <property type="entry name" value="SecA_X-link_sf"/>
</dbReference>
<dbReference type="Gene3D" id="3.10.450.50">
    <property type="match status" value="1"/>
</dbReference>
<dbReference type="CDD" id="cd17928">
    <property type="entry name" value="DEXDc_SecA"/>
    <property type="match status" value="1"/>
</dbReference>
<dbReference type="SMART" id="SM00957">
    <property type="entry name" value="SecA_DEAD"/>
    <property type="match status" value="1"/>
</dbReference>
<dbReference type="PANTHER" id="PTHR30612">
    <property type="entry name" value="SECA INNER MEMBRANE COMPONENT OF SEC PROTEIN SECRETION SYSTEM"/>
    <property type="match status" value="1"/>
</dbReference>
<sequence>MIKWILQKIVGSKNQRELRRIRPTVERIKEIEEALQREPEEKLREMTAKWQDHLSRYHDLKVATKPQLQRMDADGLAEAAAYMNGRLQRLREEFSSLPAKVEANAESIEEAKNAFHEIQGDFIKSRAAYLEKILPEAYAVVKNAARRMCGSTIDVCDQPLKWEMVHFDTQLVGGIALHRGMIAEMMTGEGKTLVATLPVYLNALTGLGVHVITVNDYLARRDSDWMGSLFKFLGLTIGCIQNQMPPWDRREHYGCDITYGTNSEFGFDYLRDNGMASTKDEQVQHGHYFAIIDEVDSILIDEARTPLIISGPSSVSSHQFDKYKPLVEQIVRQQTALCNELMSEAKKAQDAGDLDTAGRALFKVKLGQPRNRQLMRMMQEPDMRRLIEKTELSFYQDAQKKELFALKEELFFTIDEKSHDSDLMEKGRDFLSPNDPEAFVLPDIGTLFADIENDSSLSEEDRIARKEAAQQKLDSQAEKMHNISQLLKAYCVYEKDVQYVVEEGKVVIVDENTGRKMAGRRWSDGLHQAVEAKEGVAIEKETQTFATITIQNYFRLYEKLAGMTGTAETEAAEFSDIYKLDVLPIPANRPNQRKDENDQVFKTRREKYNAVIKKIEDAHAKGQPVLVGTASVDASETVSRMLKRSKIPHTVLNAKFHMQEAEIIASAGQRGAVVISTNMAGRGTDIKLGEGVAALGGLFVMGTERYESRRVDRQLRGRCARQGDPGLSQFFISFEDDLMRNFAAADRMTSMMERFGMQEGEALEHSWLNKSVETAQKRVEQRNYTWRKRVLEFDDVMNKQREVVYGYRNEVLSTEQPRDLVDEIIEKVIPQKVESFLADRDESNPDYNELLHWVNSTLPIPFTAADLEATAKTAEDISNTLIARVKEAYGHRVDGLPPEILDQEERRMMLAAIDRQWQAHLYNMDALREGVHLRAQGQKDPLIEYKVEAYELFQTLMSSIEQEALQNLFRSAGNLEAILRQLHGMPQQLHGGEEPGTLGSALLQESDSGEIKLNLPKRRPPSFNIGGSSDTSDSSEPNRNAPCPCGSGKKFKQCHGKEA</sequence>
<dbReference type="NCBIfam" id="TIGR00963">
    <property type="entry name" value="secA"/>
    <property type="match status" value="1"/>
</dbReference>
<evidence type="ECO:0000256" key="10">
    <source>
        <dbReference type="ARBA" id="ARBA00022840"/>
    </source>
</evidence>
<dbReference type="InterPro" id="IPR036266">
    <property type="entry name" value="SecA_Wing/Scaffold_sf"/>
</dbReference>
<dbReference type="EMBL" id="JBBUKT010000014">
    <property type="protein sequence ID" value="MEK7953830.1"/>
    <property type="molecule type" value="Genomic_DNA"/>
</dbReference>
<keyword evidence="7" id="KW-0479">Metal-binding</keyword>
<dbReference type="SUPFAM" id="SSF52540">
    <property type="entry name" value="P-loop containing nucleoside triphosphate hydrolases"/>
    <property type="match status" value="2"/>
</dbReference>
<dbReference type="CDD" id="cd18803">
    <property type="entry name" value="SF2_C_secA"/>
    <property type="match status" value="1"/>
</dbReference>
<dbReference type="Proteomes" id="UP001371305">
    <property type="component" value="Unassembled WGS sequence"/>
</dbReference>
<organism evidence="21 22">
    <name type="scientific">Luteolibacter soli</name>
    <dbReference type="NCBI Taxonomy" id="3135280"/>
    <lineage>
        <taxon>Bacteria</taxon>
        <taxon>Pseudomonadati</taxon>
        <taxon>Verrucomicrobiota</taxon>
        <taxon>Verrucomicrobiia</taxon>
        <taxon>Verrucomicrobiales</taxon>
        <taxon>Verrucomicrobiaceae</taxon>
        <taxon>Luteolibacter</taxon>
    </lineage>
</organism>
<dbReference type="InterPro" id="IPR001650">
    <property type="entry name" value="Helicase_C-like"/>
</dbReference>
<keyword evidence="14 15" id="KW-0472">Membrane</keyword>
<dbReference type="PRINTS" id="PR00906">
    <property type="entry name" value="SECA"/>
</dbReference>
<evidence type="ECO:0000256" key="16">
    <source>
        <dbReference type="RuleBase" id="RU003874"/>
    </source>
</evidence>
<keyword evidence="11 15" id="KW-0653">Protein transport</keyword>
<dbReference type="Pfam" id="PF21090">
    <property type="entry name" value="P-loop_SecA"/>
    <property type="match status" value="2"/>
</dbReference>
<feature type="domain" description="Helicase C-terminal" evidence="19">
    <location>
        <begin position="607"/>
        <end position="780"/>
    </location>
</feature>
<feature type="compositionally biased region" description="Polar residues" evidence="17">
    <location>
        <begin position="1025"/>
        <end position="1038"/>
    </location>
</feature>
<feature type="binding site" evidence="15">
    <location>
        <begin position="188"/>
        <end position="192"/>
    </location>
    <ligand>
        <name>ATP</name>
        <dbReference type="ChEBI" id="CHEBI:30616"/>
    </ligand>
</feature>
<dbReference type="Pfam" id="PF01043">
    <property type="entry name" value="SecA_PP_bind"/>
    <property type="match status" value="1"/>
</dbReference>
<keyword evidence="4 15" id="KW-0813">Transport</keyword>
<dbReference type="InterPro" id="IPR044722">
    <property type="entry name" value="SecA_SF2_C"/>
</dbReference>
<dbReference type="SUPFAM" id="SSF81767">
    <property type="entry name" value="Pre-protein crosslinking domain of SecA"/>
    <property type="match status" value="1"/>
</dbReference>
<comment type="caution">
    <text evidence="21">The sequence shown here is derived from an EMBL/GenBank/DDBJ whole genome shotgun (WGS) entry which is preliminary data.</text>
</comment>
<evidence type="ECO:0000256" key="1">
    <source>
        <dbReference type="ARBA" id="ARBA00001947"/>
    </source>
</evidence>
<dbReference type="EC" id="7.4.2.8" evidence="15"/>
<evidence type="ECO:0000256" key="13">
    <source>
        <dbReference type="ARBA" id="ARBA00023010"/>
    </source>
</evidence>
<dbReference type="InterPro" id="IPR011116">
    <property type="entry name" value="SecA_Wing/Scaffold"/>
</dbReference>
<evidence type="ECO:0000256" key="3">
    <source>
        <dbReference type="ARBA" id="ARBA00007650"/>
    </source>
</evidence>
<evidence type="ECO:0000313" key="21">
    <source>
        <dbReference type="EMBL" id="MEK7953830.1"/>
    </source>
</evidence>
<dbReference type="PANTHER" id="PTHR30612:SF0">
    <property type="entry name" value="CHLOROPLAST PROTEIN-TRANSPORTING ATPASE"/>
    <property type="match status" value="1"/>
</dbReference>
<feature type="binding site" evidence="15">
    <location>
        <position position="685"/>
    </location>
    <ligand>
        <name>ATP</name>
        <dbReference type="ChEBI" id="CHEBI:30616"/>
    </ligand>
</feature>
<dbReference type="PROSITE" id="PS51192">
    <property type="entry name" value="HELICASE_ATP_BIND_1"/>
    <property type="match status" value="1"/>
</dbReference>
<evidence type="ECO:0000256" key="8">
    <source>
        <dbReference type="ARBA" id="ARBA00022741"/>
    </source>
</evidence>
<evidence type="ECO:0000256" key="11">
    <source>
        <dbReference type="ARBA" id="ARBA00022927"/>
    </source>
</evidence>
<dbReference type="Pfam" id="PF02810">
    <property type="entry name" value="SEC-C"/>
    <property type="match status" value="1"/>
</dbReference>
<dbReference type="InterPro" id="IPR000185">
    <property type="entry name" value="SecA"/>
</dbReference>
<keyword evidence="13 15" id="KW-0811">Translocation</keyword>
<evidence type="ECO:0000256" key="12">
    <source>
        <dbReference type="ARBA" id="ARBA00022967"/>
    </source>
</evidence>
<evidence type="ECO:0000256" key="7">
    <source>
        <dbReference type="ARBA" id="ARBA00022723"/>
    </source>
</evidence>
<evidence type="ECO:0000256" key="17">
    <source>
        <dbReference type="SAM" id="MobiDB-lite"/>
    </source>
</evidence>
<dbReference type="InterPro" id="IPR004027">
    <property type="entry name" value="SEC_C_motif"/>
</dbReference>
<evidence type="ECO:0000259" key="19">
    <source>
        <dbReference type="PROSITE" id="PS51194"/>
    </source>
</evidence>
<keyword evidence="9" id="KW-0862">Zinc</keyword>
<dbReference type="InterPro" id="IPR014001">
    <property type="entry name" value="Helicase_ATP-bd"/>
</dbReference>
<keyword evidence="5 15" id="KW-1003">Cell membrane</keyword>
<dbReference type="InterPro" id="IPR027417">
    <property type="entry name" value="P-loop_NTPase"/>
</dbReference>
<evidence type="ECO:0000256" key="4">
    <source>
        <dbReference type="ARBA" id="ARBA00022448"/>
    </source>
</evidence>
<keyword evidence="6 15" id="KW-0963">Cytoplasm</keyword>
<dbReference type="Gene3D" id="3.90.1440.10">
    <property type="entry name" value="SecA, preprotein cross-linking domain"/>
    <property type="match status" value="1"/>
</dbReference>
<feature type="domain" description="Helicase ATP-binding" evidence="18">
    <location>
        <begin position="172"/>
        <end position="311"/>
    </location>
</feature>
<evidence type="ECO:0000256" key="2">
    <source>
        <dbReference type="ARBA" id="ARBA00004170"/>
    </source>
</evidence>
<dbReference type="RefSeq" id="WP_341407597.1">
    <property type="nucleotide sequence ID" value="NZ_JBBUKT010000014.1"/>
</dbReference>
<comment type="subunit">
    <text evidence="15">Monomer and homodimer. Part of the essential Sec protein translocation apparatus which comprises SecA, SecYEG and auxiliary proteins SecDF. Other proteins may also be involved.</text>
</comment>
<comment type="catalytic activity">
    <reaction evidence="15">
        <text>ATP + H2O + cellular proteinSide 1 = ADP + phosphate + cellular proteinSide 2.</text>
        <dbReference type="EC" id="7.4.2.8"/>
    </reaction>
</comment>
<evidence type="ECO:0000256" key="5">
    <source>
        <dbReference type="ARBA" id="ARBA00022475"/>
    </source>
</evidence>
<evidence type="ECO:0000313" key="22">
    <source>
        <dbReference type="Proteomes" id="UP001371305"/>
    </source>
</evidence>
<reference evidence="21 22" key="1">
    <citation type="submission" date="2024-04" db="EMBL/GenBank/DDBJ databases">
        <title>Luteolibacter sp. isolated from soil.</title>
        <authorList>
            <person name="An J."/>
        </authorList>
    </citation>
    <scope>NUCLEOTIDE SEQUENCE [LARGE SCALE GENOMIC DNA]</scope>
    <source>
        <strain evidence="21 22">Y139</strain>
    </source>
</reference>
<dbReference type="InterPro" id="IPR011130">
    <property type="entry name" value="SecA_preprotein_X-link_dom"/>
</dbReference>
<dbReference type="SUPFAM" id="SSF81886">
    <property type="entry name" value="Helical scaffold and wing domains of SecA"/>
    <property type="match status" value="1"/>
</dbReference>
<evidence type="ECO:0000256" key="9">
    <source>
        <dbReference type="ARBA" id="ARBA00022833"/>
    </source>
</evidence>
<dbReference type="PROSITE" id="PS51196">
    <property type="entry name" value="SECA_MOTOR_DEAD"/>
    <property type="match status" value="1"/>
</dbReference>
<dbReference type="InterPro" id="IPR014018">
    <property type="entry name" value="SecA_motor_DEAD"/>
</dbReference>
<dbReference type="InterPro" id="IPR011115">
    <property type="entry name" value="SecA_DEAD"/>
</dbReference>
<dbReference type="SMART" id="SM00958">
    <property type="entry name" value="SecA_PP_bind"/>
    <property type="match status" value="1"/>
</dbReference>
<dbReference type="InterPro" id="IPR020937">
    <property type="entry name" value="SecA_CS"/>
</dbReference>
<dbReference type="PROSITE" id="PS51194">
    <property type="entry name" value="HELICASE_CTER"/>
    <property type="match status" value="1"/>
</dbReference>
<dbReference type="HAMAP" id="MF_01382">
    <property type="entry name" value="SecA"/>
    <property type="match status" value="1"/>
</dbReference>
<keyword evidence="8 15" id="KW-0547">Nucleotide-binding</keyword>
<feature type="region of interest" description="Disordered" evidence="17">
    <location>
        <begin position="1012"/>
        <end position="1049"/>
    </location>
</feature>
<evidence type="ECO:0000256" key="15">
    <source>
        <dbReference type="HAMAP-Rule" id="MF_01382"/>
    </source>
</evidence>
<proteinExistence type="inferred from homology"/>
<feature type="binding site" evidence="15">
    <location>
        <position position="170"/>
    </location>
    <ligand>
        <name>ATP</name>
        <dbReference type="ChEBI" id="CHEBI:30616"/>
    </ligand>
</feature>
<evidence type="ECO:0000256" key="14">
    <source>
        <dbReference type="ARBA" id="ARBA00023136"/>
    </source>
</evidence>
<dbReference type="PROSITE" id="PS01312">
    <property type="entry name" value="SECA"/>
    <property type="match status" value="1"/>
</dbReference>